<accession>A0ABU1XKW9</accession>
<protein>
    <submittedName>
        <fullName evidence="2">Uncharacterized protein</fullName>
    </submittedName>
</protein>
<organism evidence="2 3">
    <name type="scientific">Nocardia kruczakiae</name>
    <dbReference type="NCBI Taxonomy" id="261477"/>
    <lineage>
        <taxon>Bacteria</taxon>
        <taxon>Bacillati</taxon>
        <taxon>Actinomycetota</taxon>
        <taxon>Actinomycetes</taxon>
        <taxon>Mycobacteriales</taxon>
        <taxon>Nocardiaceae</taxon>
        <taxon>Nocardia</taxon>
    </lineage>
</organism>
<gene>
    <name evidence="2" type="ORF">J2W56_004960</name>
</gene>
<evidence type="ECO:0000256" key="1">
    <source>
        <dbReference type="SAM" id="MobiDB-lite"/>
    </source>
</evidence>
<keyword evidence="3" id="KW-1185">Reference proteome</keyword>
<evidence type="ECO:0000313" key="2">
    <source>
        <dbReference type="EMBL" id="MDR7171201.1"/>
    </source>
</evidence>
<dbReference type="EMBL" id="JAVDWW010000008">
    <property type="protein sequence ID" value="MDR7171201.1"/>
    <property type="molecule type" value="Genomic_DNA"/>
</dbReference>
<sequence>MTAAAARSAGDFLVDVAERIGTGCTPESLRSVLLRACGGRLDTRTPSGRRSSGITVAGMPFEASVTGGRGHSARLLRYITETSTWEPEFAVRLEAYLAAIAGLVSWLPDGNDELVDLLHAFVTTVYPDPAAIERGRRPAMWLGIVHDPAEPDRLAGLKVYCSPAARADALEAVSRRWPGFEGLCPIPENDDLFRNAGLAVEVDAYARLTYKLYVRARSRDVAVPMKLVRYFGDSAWEALSEFTRCGVDAAHLHDFGYFVCCSRRADEDPSYTVSLATRRSDDINALVRELAVRHHGSTRAIDALDHAARSNSAIWRCSALALGFSPDDGIDKLNVYGTPMWETPRKPSSGPPGRSHDREIRIDVPEPQRGTKFGEPIEVVAVETSSLRVVEVDDSV</sequence>
<name>A0ABU1XKW9_9NOCA</name>
<dbReference type="Proteomes" id="UP001251217">
    <property type="component" value="Unassembled WGS sequence"/>
</dbReference>
<feature type="region of interest" description="Disordered" evidence="1">
    <location>
        <begin position="341"/>
        <end position="372"/>
    </location>
</feature>
<evidence type="ECO:0000313" key="3">
    <source>
        <dbReference type="Proteomes" id="UP001251217"/>
    </source>
</evidence>
<feature type="compositionally biased region" description="Basic and acidic residues" evidence="1">
    <location>
        <begin position="354"/>
        <end position="366"/>
    </location>
</feature>
<reference evidence="2 3" key="1">
    <citation type="submission" date="2023-07" db="EMBL/GenBank/DDBJ databases">
        <title>Sorghum-associated microbial communities from plants grown in Nebraska, USA.</title>
        <authorList>
            <person name="Schachtman D."/>
        </authorList>
    </citation>
    <scope>NUCLEOTIDE SEQUENCE [LARGE SCALE GENOMIC DNA]</scope>
    <source>
        <strain evidence="2 3">4272</strain>
    </source>
</reference>
<proteinExistence type="predicted"/>
<comment type="caution">
    <text evidence="2">The sequence shown here is derived from an EMBL/GenBank/DDBJ whole genome shotgun (WGS) entry which is preliminary data.</text>
</comment>